<dbReference type="OrthoDB" id="25198at2"/>
<dbReference type="PRINTS" id="PR00413">
    <property type="entry name" value="HADHALOGNASE"/>
</dbReference>
<dbReference type="Pfam" id="PF00702">
    <property type="entry name" value="Hydrolase"/>
    <property type="match status" value="1"/>
</dbReference>
<evidence type="ECO:0000256" key="2">
    <source>
        <dbReference type="ARBA" id="ARBA00022723"/>
    </source>
</evidence>
<accession>A0A323TD18</accession>
<dbReference type="Gene3D" id="1.20.120.710">
    <property type="entry name" value="Haloacid dehalogenase hydrolase-like domain"/>
    <property type="match status" value="1"/>
</dbReference>
<keyword evidence="2" id="KW-0479">Metal-binding</keyword>
<dbReference type="PANTHER" id="PTHR46470:SF2">
    <property type="entry name" value="GLYCERALDEHYDE 3-PHOSPHATE PHOSPHATASE"/>
    <property type="match status" value="1"/>
</dbReference>
<sequence length="237" mass="27660">MDTIIFDVDDTLYDQTIPFKKAFRKVIEGPFTEEEIEKVYIASRKYSDVLFEKSQRGELPLLDMHIYRMTAACQEIDLSLSDQKAIEFQEVYLEEQQKITLFDDVEKLLELLLSRNKQMAVLTNGGEDHQRMKIEQLNLAKWIPEDRFFISGSIGHAKPKKQVFQFIEEKLSLDKSKTVYIGDSFENDIIGAKQVGWHAIWMNHRNRHQSDESIQPDKIVSHPKELLDVFSPLNPLL</sequence>
<dbReference type="Proteomes" id="UP000248214">
    <property type="component" value="Unassembled WGS sequence"/>
</dbReference>
<reference evidence="5 6" key="1">
    <citation type="submission" date="2017-10" db="EMBL/GenBank/DDBJ databases">
        <title>Bacillus sp. nov., a halophilic bacterium isolated from a Keqin Lake.</title>
        <authorList>
            <person name="Wang H."/>
        </authorList>
    </citation>
    <scope>NUCLEOTIDE SEQUENCE [LARGE SCALE GENOMIC DNA]</scope>
    <source>
        <strain evidence="5 6">KQ-12</strain>
    </source>
</reference>
<dbReference type="InterPro" id="IPR023214">
    <property type="entry name" value="HAD_sf"/>
</dbReference>
<keyword evidence="3 5" id="KW-0378">Hydrolase</keyword>
<dbReference type="AlphaFoldDB" id="A0A323TD18"/>
<dbReference type="InterPro" id="IPR006439">
    <property type="entry name" value="HAD-SF_hydro_IA"/>
</dbReference>
<dbReference type="Gene3D" id="3.40.50.1000">
    <property type="entry name" value="HAD superfamily/HAD-like"/>
    <property type="match status" value="1"/>
</dbReference>
<dbReference type="SFLD" id="SFLDS00003">
    <property type="entry name" value="Haloacid_Dehalogenase"/>
    <property type="match status" value="1"/>
</dbReference>
<evidence type="ECO:0000313" key="6">
    <source>
        <dbReference type="Proteomes" id="UP000248214"/>
    </source>
</evidence>
<gene>
    <name evidence="5" type="ORF">CR194_13415</name>
</gene>
<dbReference type="PANTHER" id="PTHR46470">
    <property type="entry name" value="N-ACYLNEURAMINATE-9-PHOSPHATASE"/>
    <property type="match status" value="1"/>
</dbReference>
<evidence type="ECO:0000313" key="5">
    <source>
        <dbReference type="EMBL" id="PYZ92949.1"/>
    </source>
</evidence>
<dbReference type="NCBIfam" id="TIGR01549">
    <property type="entry name" value="HAD-SF-IA-v1"/>
    <property type="match status" value="1"/>
</dbReference>
<evidence type="ECO:0000256" key="4">
    <source>
        <dbReference type="ARBA" id="ARBA00022842"/>
    </source>
</evidence>
<dbReference type="InterPro" id="IPR036412">
    <property type="entry name" value="HAD-like_sf"/>
</dbReference>
<keyword evidence="4" id="KW-0460">Magnesium</keyword>
<evidence type="ECO:0000256" key="3">
    <source>
        <dbReference type="ARBA" id="ARBA00022801"/>
    </source>
</evidence>
<name>A0A323TD18_9BACI</name>
<dbReference type="GO" id="GO:0044281">
    <property type="term" value="P:small molecule metabolic process"/>
    <property type="evidence" value="ECO:0007669"/>
    <property type="project" value="UniProtKB-ARBA"/>
</dbReference>
<comment type="caution">
    <text evidence="5">The sequence shown here is derived from an EMBL/GenBank/DDBJ whole genome shotgun (WGS) entry which is preliminary data.</text>
</comment>
<protein>
    <submittedName>
        <fullName evidence="5">Hydrolase</fullName>
    </submittedName>
</protein>
<dbReference type="GO" id="GO:0016791">
    <property type="term" value="F:phosphatase activity"/>
    <property type="evidence" value="ECO:0007669"/>
    <property type="project" value="TreeGrafter"/>
</dbReference>
<proteinExistence type="predicted"/>
<dbReference type="SUPFAM" id="SSF56784">
    <property type="entry name" value="HAD-like"/>
    <property type="match status" value="1"/>
</dbReference>
<evidence type="ECO:0000256" key="1">
    <source>
        <dbReference type="ARBA" id="ARBA00001946"/>
    </source>
</evidence>
<dbReference type="InterPro" id="IPR051400">
    <property type="entry name" value="HAD-like_hydrolase"/>
</dbReference>
<comment type="cofactor">
    <cofactor evidence="1">
        <name>Mg(2+)</name>
        <dbReference type="ChEBI" id="CHEBI:18420"/>
    </cofactor>
</comment>
<keyword evidence="6" id="KW-1185">Reference proteome</keyword>
<dbReference type="GO" id="GO:0046872">
    <property type="term" value="F:metal ion binding"/>
    <property type="evidence" value="ECO:0007669"/>
    <property type="project" value="UniProtKB-KW"/>
</dbReference>
<dbReference type="EMBL" id="PDOD01000003">
    <property type="protein sequence ID" value="PYZ92949.1"/>
    <property type="molecule type" value="Genomic_DNA"/>
</dbReference>
<dbReference type="SFLD" id="SFLDG01129">
    <property type="entry name" value="C1.5:_HAD__Beta-PGM__Phosphata"/>
    <property type="match status" value="1"/>
</dbReference>
<organism evidence="5 6">
    <name type="scientific">Salipaludibacillus keqinensis</name>
    <dbReference type="NCBI Taxonomy" id="2045207"/>
    <lineage>
        <taxon>Bacteria</taxon>
        <taxon>Bacillati</taxon>
        <taxon>Bacillota</taxon>
        <taxon>Bacilli</taxon>
        <taxon>Bacillales</taxon>
        <taxon>Bacillaceae</taxon>
    </lineage>
</organism>